<dbReference type="Proteomes" id="UP000695026">
    <property type="component" value="Unplaced"/>
</dbReference>
<protein>
    <submittedName>
        <fullName evidence="2">Uncharacterized protein LOC103062264</fullName>
    </submittedName>
</protein>
<dbReference type="AlphaFoldDB" id="A0A9F5J3P1"/>
<name>A0A9F5J3P1_PYTBI</name>
<proteinExistence type="predicted"/>
<dbReference type="RefSeq" id="XP_025032222.1">
    <property type="nucleotide sequence ID" value="XM_025176454.1"/>
</dbReference>
<organism evidence="1 2">
    <name type="scientific">Python bivittatus</name>
    <name type="common">Burmese python</name>
    <name type="synonym">Python molurus bivittatus</name>
    <dbReference type="NCBI Taxonomy" id="176946"/>
    <lineage>
        <taxon>Eukaryota</taxon>
        <taxon>Metazoa</taxon>
        <taxon>Chordata</taxon>
        <taxon>Craniata</taxon>
        <taxon>Vertebrata</taxon>
        <taxon>Euteleostomi</taxon>
        <taxon>Lepidosauria</taxon>
        <taxon>Squamata</taxon>
        <taxon>Bifurcata</taxon>
        <taxon>Unidentata</taxon>
        <taxon>Episquamata</taxon>
        <taxon>Toxicofera</taxon>
        <taxon>Serpentes</taxon>
        <taxon>Henophidia</taxon>
        <taxon>Pythonidae</taxon>
        <taxon>Python</taxon>
    </lineage>
</organism>
<dbReference type="KEGG" id="pbi:103062264"/>
<accession>A0A9F5J3P1</accession>
<evidence type="ECO:0000313" key="2">
    <source>
        <dbReference type="RefSeq" id="XP_025032222.1"/>
    </source>
</evidence>
<evidence type="ECO:0000313" key="1">
    <source>
        <dbReference type="Proteomes" id="UP000695026"/>
    </source>
</evidence>
<dbReference type="GeneID" id="103062264"/>
<reference evidence="2" key="1">
    <citation type="submission" date="2025-08" db="UniProtKB">
        <authorList>
            <consortium name="RefSeq"/>
        </authorList>
    </citation>
    <scope>IDENTIFICATION</scope>
    <source>
        <tissue evidence="2">Liver</tissue>
    </source>
</reference>
<sequence>MGSRSRSSQQAIECQEATRRPPLLCISLFSFAVSSRSLEQGEGLHPAWGGALGRSPSVGCFLAASPTLQLPTVHPRPVGGNGFPRMGKGQTGSWGWTPHWPRGLQEPAAQRGERRASAPSFTFPLAHVQSAFFQAGTGISLSSCLSSEAVFKKGGEPKFPSPSTLEGAPCQGPCRLWLESDAVCQGRRAAPFGGGELRQAADPCPAHPRSFCCLLPPPKDQLAAGAPSLLRNLERLVRSRLCGNFVPLIALAGSGRPAGARPWNATWKVAKLCLLPPHMRAPCWHQHGLQRIWVLGTRDTW</sequence>
<gene>
    <name evidence="2" type="primary">LOC103062264</name>
</gene>
<keyword evidence="1" id="KW-1185">Reference proteome</keyword>